<dbReference type="EMBL" id="WOWA01000002">
    <property type="protein sequence ID" value="NLV12130.1"/>
    <property type="molecule type" value="Genomic_DNA"/>
</dbReference>
<accession>A0A847UKA0</accession>
<organism evidence="1 2">
    <name type="scientific">Haloarcula argentinensis</name>
    <dbReference type="NCBI Taxonomy" id="43776"/>
    <lineage>
        <taxon>Archaea</taxon>
        <taxon>Methanobacteriati</taxon>
        <taxon>Methanobacteriota</taxon>
        <taxon>Stenosarchaea group</taxon>
        <taxon>Halobacteria</taxon>
        <taxon>Halobacteriales</taxon>
        <taxon>Haloarculaceae</taxon>
        <taxon>Haloarcula</taxon>
    </lineage>
</organism>
<comment type="caution">
    <text evidence="1">The sequence shown here is derived from an EMBL/GenBank/DDBJ whole genome shotgun (WGS) entry which is preliminary data.</text>
</comment>
<sequence>MTVASSTGPLWSVFIPVAANCTDAPPSGCLAYAGLSAYLTLSMVATLLSLSDTVALNVPTPPLASATTSSYSTVAPESTLSAAGESRTSVPPAPETTAVLPISAALTNTTLMR</sequence>
<dbReference type="AlphaFoldDB" id="A0A847UKA0"/>
<protein>
    <submittedName>
        <fullName evidence="1">Uncharacterized protein</fullName>
    </submittedName>
</protein>
<evidence type="ECO:0000313" key="1">
    <source>
        <dbReference type="EMBL" id="NLV12130.1"/>
    </source>
</evidence>
<name>A0A847UKA0_HALAR</name>
<gene>
    <name evidence="1" type="ORF">GOC77_02365</name>
</gene>
<proteinExistence type="predicted"/>
<reference evidence="1" key="1">
    <citation type="submission" date="2019-12" db="EMBL/GenBank/DDBJ databases">
        <title>Whole genome sequencing of Haloarcula argentinensis strain pws5.</title>
        <authorList>
            <person name="Verma D.K."/>
            <person name="Gopal K."/>
            <person name="Prasad E.S."/>
        </authorList>
    </citation>
    <scope>NUCLEOTIDE SEQUENCE</scope>
    <source>
        <strain evidence="1">Pws5</strain>
    </source>
</reference>
<evidence type="ECO:0000313" key="2">
    <source>
        <dbReference type="Proteomes" id="UP000641625"/>
    </source>
</evidence>
<dbReference type="Proteomes" id="UP000641625">
    <property type="component" value="Unassembled WGS sequence"/>
</dbReference>